<dbReference type="RefSeq" id="WP_124077835.1">
    <property type="nucleotide sequence ID" value="NZ_UWPJ01000006.1"/>
</dbReference>
<dbReference type="PANTHER" id="PTHR43767">
    <property type="entry name" value="LONG-CHAIN-FATTY-ACID--COA LIGASE"/>
    <property type="match status" value="1"/>
</dbReference>
<dbReference type="InterPro" id="IPR000873">
    <property type="entry name" value="AMP-dep_synth/lig_dom"/>
</dbReference>
<evidence type="ECO:0000259" key="1">
    <source>
        <dbReference type="Pfam" id="PF00501"/>
    </source>
</evidence>
<keyword evidence="4" id="KW-1185">Reference proteome</keyword>
<keyword evidence="3" id="KW-0436">Ligase</keyword>
<dbReference type="EC" id="6.2.1.3" evidence="3"/>
<dbReference type="Pfam" id="PF13193">
    <property type="entry name" value="AMP-binding_C"/>
    <property type="match status" value="1"/>
</dbReference>
<dbReference type="Pfam" id="PF00501">
    <property type="entry name" value="AMP-binding"/>
    <property type="match status" value="1"/>
</dbReference>
<dbReference type="SUPFAM" id="SSF56801">
    <property type="entry name" value="Acetyl-CoA synthetase-like"/>
    <property type="match status" value="1"/>
</dbReference>
<reference evidence="3 4" key="1">
    <citation type="submission" date="2018-10" db="EMBL/GenBank/DDBJ databases">
        <authorList>
            <person name="Criscuolo A."/>
        </authorList>
    </citation>
    <scope>NUCLEOTIDE SEQUENCE [LARGE SCALE GENOMIC DNA]</scope>
    <source>
        <strain evidence="3">DnA1</strain>
    </source>
</reference>
<name>A0A3P4AX21_9BURK</name>
<dbReference type="GO" id="GO:0004467">
    <property type="term" value="F:long-chain fatty acid-CoA ligase activity"/>
    <property type="evidence" value="ECO:0007669"/>
    <property type="project" value="UniProtKB-EC"/>
</dbReference>
<sequence>MDPIPPSGPCPPAATTVAALIEQAGTAWAHRCALLDAQDGRRYSFAQWRQAVSAMARRLYALSGEKRGARIALLGDATADFLFADHGIMCAGLVRVALDPALDTAELLAQLRDAGARTLLYCGHYAARIQDMRPELERLGIAAHPLDALAHAIPAGGAAHEPPPACMPDDVAALNYTGGTTGAPKAVVHTHASYSAVLRNIVAVRSPWTGDLMLNMRPLWPIAAVLQLAHLLQGGTLILGGNFEPVRFIELVERYRPTCTSLVPTHLVRILKHWPAGRPACSLTCIEVGAAAMPPALLQQAVDAFGPVFSVIYGLTEAPWSCYRPPGATAGVLADPEGTHGLVGAATPGATIVIGDGAAPLPAGEIGEVLIRGAHLMQGYWQRPELTASALRDGWFHTGDLGSLDCQGRLRILGRAKAVIRSGGKSVQPAEVEQVLSEHPDVLEAAVVGIADPEWGEIVAAAVVPRPGARLHGEALAAFCRTRLSSHKRPRHYLVMTALPRSHYGKVLTRKIQDAISADRSG</sequence>
<proteinExistence type="predicted"/>
<dbReference type="InterPro" id="IPR050237">
    <property type="entry name" value="ATP-dep_AMP-bd_enzyme"/>
</dbReference>
<organism evidence="3 4">
    <name type="scientific">Pigmentiphaga humi</name>
    <dbReference type="NCBI Taxonomy" id="2478468"/>
    <lineage>
        <taxon>Bacteria</taxon>
        <taxon>Pseudomonadati</taxon>
        <taxon>Pseudomonadota</taxon>
        <taxon>Betaproteobacteria</taxon>
        <taxon>Burkholderiales</taxon>
        <taxon>Alcaligenaceae</taxon>
        <taxon>Pigmentiphaga</taxon>
    </lineage>
</organism>
<dbReference type="PROSITE" id="PS00455">
    <property type="entry name" value="AMP_BINDING"/>
    <property type="match status" value="1"/>
</dbReference>
<dbReference type="Proteomes" id="UP000277294">
    <property type="component" value="Unassembled WGS sequence"/>
</dbReference>
<feature type="domain" description="AMP-binding enzyme C-terminal" evidence="2">
    <location>
        <begin position="431"/>
        <end position="506"/>
    </location>
</feature>
<dbReference type="AlphaFoldDB" id="A0A3P4AX21"/>
<dbReference type="EMBL" id="UWPJ01000006">
    <property type="protein sequence ID" value="VCU68599.1"/>
    <property type="molecule type" value="Genomic_DNA"/>
</dbReference>
<feature type="domain" description="AMP-dependent synthetase/ligase" evidence="1">
    <location>
        <begin position="24"/>
        <end position="381"/>
    </location>
</feature>
<protein>
    <submittedName>
        <fullName evidence="3">Long-chain-fatty-acid--CoA ligase</fullName>
        <ecNumber evidence="3">6.2.1.3</ecNumber>
    </submittedName>
</protein>
<dbReference type="InterPro" id="IPR045851">
    <property type="entry name" value="AMP-bd_C_sf"/>
</dbReference>
<gene>
    <name evidence="3" type="primary">lcfB_2</name>
    <name evidence="3" type="ORF">PIGHUM_00656</name>
</gene>
<dbReference type="Gene3D" id="3.40.50.12780">
    <property type="entry name" value="N-terminal domain of ligase-like"/>
    <property type="match status" value="1"/>
</dbReference>
<evidence type="ECO:0000313" key="4">
    <source>
        <dbReference type="Proteomes" id="UP000277294"/>
    </source>
</evidence>
<dbReference type="InterPro" id="IPR020845">
    <property type="entry name" value="AMP-binding_CS"/>
</dbReference>
<dbReference type="OrthoDB" id="8671274at2"/>
<dbReference type="InterPro" id="IPR042099">
    <property type="entry name" value="ANL_N_sf"/>
</dbReference>
<dbReference type="InterPro" id="IPR025110">
    <property type="entry name" value="AMP-bd_C"/>
</dbReference>
<accession>A0A3P4AX21</accession>
<dbReference type="PANTHER" id="PTHR43767:SF1">
    <property type="entry name" value="NONRIBOSOMAL PEPTIDE SYNTHASE PES1 (EUROFUNG)-RELATED"/>
    <property type="match status" value="1"/>
</dbReference>
<evidence type="ECO:0000259" key="2">
    <source>
        <dbReference type="Pfam" id="PF13193"/>
    </source>
</evidence>
<dbReference type="Gene3D" id="3.30.300.30">
    <property type="match status" value="1"/>
</dbReference>
<evidence type="ECO:0000313" key="3">
    <source>
        <dbReference type="EMBL" id="VCU68599.1"/>
    </source>
</evidence>